<evidence type="ECO:0008006" key="3">
    <source>
        <dbReference type="Google" id="ProtNLM"/>
    </source>
</evidence>
<dbReference type="RefSeq" id="WP_380008783.1">
    <property type="nucleotide sequence ID" value="NZ_JADIKI010000022.1"/>
</dbReference>
<gene>
    <name evidence="1" type="ORF">ISP18_07275</name>
</gene>
<dbReference type="PROSITE" id="PS51257">
    <property type="entry name" value="PROKAR_LIPOPROTEIN"/>
    <property type="match status" value="1"/>
</dbReference>
<proteinExistence type="predicted"/>
<dbReference type="Proteomes" id="UP001620409">
    <property type="component" value="Unassembled WGS sequence"/>
</dbReference>
<accession>A0ABW8IGR1</accession>
<comment type="caution">
    <text evidence="1">The sequence shown here is derived from an EMBL/GenBank/DDBJ whole genome shotgun (WGS) entry which is preliminary data.</text>
</comment>
<dbReference type="EMBL" id="JADIKI010000022">
    <property type="protein sequence ID" value="MFK2854387.1"/>
    <property type="molecule type" value="Genomic_DNA"/>
</dbReference>
<name>A0ABW8IGR1_9GAMM</name>
<protein>
    <recommendedName>
        <fullName evidence="3">Lipoprotein</fullName>
    </recommendedName>
</protein>
<reference evidence="1 2" key="1">
    <citation type="submission" date="2020-10" db="EMBL/GenBank/DDBJ databases">
        <title>Phylogeny of dyella-like bacteria.</title>
        <authorList>
            <person name="Fu J."/>
        </authorList>
    </citation>
    <scope>NUCLEOTIDE SEQUENCE [LARGE SCALE GENOMIC DNA]</scope>
    <source>
        <strain evidence="1 2">DHG40</strain>
    </source>
</reference>
<evidence type="ECO:0000313" key="2">
    <source>
        <dbReference type="Proteomes" id="UP001620409"/>
    </source>
</evidence>
<evidence type="ECO:0000313" key="1">
    <source>
        <dbReference type="EMBL" id="MFK2854387.1"/>
    </source>
</evidence>
<keyword evidence="2" id="KW-1185">Reference proteome</keyword>
<sequence length="127" mass="13919">MKFFPIRTFVLFAAISMAGCHYGPTALSAEGKKLTADQTVYVAHASFACMSADELHQAITLKAAGDGSQLYQYFKDGHCGIFQENEKVKVVRIESADGYQAVVVTDLDDKSAPPLLWVKNDQLSVRD</sequence>
<organism evidence="1 2">
    <name type="scientific">Dyella humi</name>
    <dbReference type="NCBI Taxonomy" id="1770547"/>
    <lineage>
        <taxon>Bacteria</taxon>
        <taxon>Pseudomonadati</taxon>
        <taxon>Pseudomonadota</taxon>
        <taxon>Gammaproteobacteria</taxon>
        <taxon>Lysobacterales</taxon>
        <taxon>Rhodanobacteraceae</taxon>
        <taxon>Dyella</taxon>
    </lineage>
</organism>